<keyword evidence="1" id="KW-0479">Metal-binding</keyword>
<reference evidence="4 5" key="1">
    <citation type="submission" date="2024-02" db="EMBL/GenBank/DDBJ databases">
        <authorList>
            <person name="Chen Y."/>
            <person name="Shah S."/>
            <person name="Dougan E. K."/>
            <person name="Thang M."/>
            <person name="Chan C."/>
        </authorList>
    </citation>
    <scope>NUCLEOTIDE SEQUENCE [LARGE SCALE GENOMIC DNA]</scope>
</reference>
<feature type="region of interest" description="Disordered" evidence="2">
    <location>
        <begin position="624"/>
        <end position="655"/>
    </location>
</feature>
<accession>A0ABP0IYU3</accession>
<dbReference type="Gene3D" id="4.10.60.10">
    <property type="entry name" value="Zinc finger, CCHC-type"/>
    <property type="match status" value="1"/>
</dbReference>
<dbReference type="Gene3D" id="2.40.70.10">
    <property type="entry name" value="Acid Proteases"/>
    <property type="match status" value="1"/>
</dbReference>
<dbReference type="Pfam" id="PF00098">
    <property type="entry name" value="zf-CCHC"/>
    <property type="match status" value="1"/>
</dbReference>
<dbReference type="Proteomes" id="UP001642484">
    <property type="component" value="Unassembled WGS sequence"/>
</dbReference>
<dbReference type="SMART" id="SM00343">
    <property type="entry name" value="ZnF_C2HC"/>
    <property type="match status" value="1"/>
</dbReference>
<comment type="caution">
    <text evidence="4">The sequence shown here is derived from an EMBL/GenBank/DDBJ whole genome shotgun (WGS) entry which is preliminary data.</text>
</comment>
<feature type="compositionally biased region" description="Low complexity" evidence="2">
    <location>
        <begin position="645"/>
        <end position="654"/>
    </location>
</feature>
<keyword evidence="1" id="KW-0862">Zinc</keyword>
<feature type="compositionally biased region" description="Polar residues" evidence="2">
    <location>
        <begin position="866"/>
        <end position="875"/>
    </location>
</feature>
<dbReference type="InterPro" id="IPR036875">
    <property type="entry name" value="Znf_CCHC_sf"/>
</dbReference>
<dbReference type="InterPro" id="IPR021109">
    <property type="entry name" value="Peptidase_aspartic_dom_sf"/>
</dbReference>
<evidence type="ECO:0000313" key="5">
    <source>
        <dbReference type="Proteomes" id="UP001642484"/>
    </source>
</evidence>
<evidence type="ECO:0000259" key="3">
    <source>
        <dbReference type="PROSITE" id="PS50158"/>
    </source>
</evidence>
<evidence type="ECO:0000256" key="2">
    <source>
        <dbReference type="SAM" id="MobiDB-lite"/>
    </source>
</evidence>
<name>A0ABP0IYU3_9DINO</name>
<dbReference type="PROSITE" id="PS50158">
    <property type="entry name" value="ZF_CCHC"/>
    <property type="match status" value="1"/>
</dbReference>
<dbReference type="SUPFAM" id="SSF57756">
    <property type="entry name" value="Retrovirus zinc finger-like domains"/>
    <property type="match status" value="1"/>
</dbReference>
<gene>
    <name evidence="4" type="ORF">CCMP2556_LOCUS8754</name>
</gene>
<evidence type="ECO:0000256" key="1">
    <source>
        <dbReference type="PROSITE-ProRule" id="PRU00047"/>
    </source>
</evidence>
<keyword evidence="1" id="KW-0863">Zinc-finger</keyword>
<feature type="region of interest" description="Disordered" evidence="2">
    <location>
        <begin position="365"/>
        <end position="395"/>
    </location>
</feature>
<feature type="compositionally biased region" description="Polar residues" evidence="2">
    <location>
        <begin position="150"/>
        <end position="161"/>
    </location>
</feature>
<dbReference type="InterPro" id="IPR001878">
    <property type="entry name" value="Znf_CCHC"/>
</dbReference>
<feature type="region of interest" description="Disordered" evidence="2">
    <location>
        <begin position="858"/>
        <end position="880"/>
    </location>
</feature>
<feature type="compositionally biased region" description="Low complexity" evidence="2">
    <location>
        <begin position="525"/>
        <end position="536"/>
    </location>
</feature>
<feature type="region of interest" description="Disordered" evidence="2">
    <location>
        <begin position="139"/>
        <end position="161"/>
    </location>
</feature>
<keyword evidence="5" id="KW-1185">Reference proteome</keyword>
<feature type="domain" description="CCHC-type" evidence="3">
    <location>
        <begin position="124"/>
        <end position="140"/>
    </location>
</feature>
<sequence length="1009" mass="111872">MGSLKREDIGKAMRSVYPEFVVSKRHANSVALIEEDSISPELSFEADEVDPELSELEQFLAEHQVGETPDEAFEEPDVAEALAVSWRERRKEMTKLQRARKFTQAGDMKRSFKVEIEEMKRRTKCNKCGQIGHWARECRSAKGSGKGHKNSSAPSSASQYRTPENGVAMVEEFIATVSIVTPPSSSWLSLQWLLNKRANAVTAPSEPVASSTEMLLVSSPGCGVLDSGCGKSIIGADTLKEFEALWTGRGWELPVPFTETNHFKYGNGHQETSELAVRVPVRLGGRAGTIKVAIVKGQAPLLVSRNALKSLKAVINFADNELQLFDDQVKIPLLTNQAGQYTVDLLGQPDDSALQPFAEVMITQPSSTQECDTPNPAQPSNDPELSSSSTSAAGTDEFAPHAESLGFSTRSYDLKTGFDFRKAITRQQVREELRLSPPELLILCPPCTNEGQYTPQFVQAVLQTVPTFQQYEATSLVECEVGIKDMIMGGTFRSKNFIDLVPGHYPTLQPDDQGEQRAETTASDAPAAQEIPQIAPTGEQSTPSPNVDHDVPMTAEASNAEPDTAMPEVIDKSPTPSQASYGPIRSKHRVHEKSGEAALYRPPMTRHEDFVEIMREIVPQLIDQQVTTSSGSSSASGIKRDYPETTDSTEPPTTRARLASDDQLSIEVLSVQDCNQLCQLWDKSKDVEVLIAAYLQKRAGKEIPSTGNPPLLQQAVDESKLVEWTTLMEKGAIRVHTGKKAAWIKTHHPDRFMGSRFVIVRKPLEENLHFDPEDPNTFRVKSRWCLQGHLDPDLDTKLHEGNQAAYPITPIRADVMAWSQKDNEQLRALLHKASRNGVNPLTDLGWVEDDFELIGTMSDASKRQSDQGQYPMNTKSGRKTMQVPEQEYDVKGPSTYAAKSDETPFPSTTPELMSDVPLPPGIVSTKQWGNTKISFGKYKSRNWCYRDLIESEEDEARSYVKWCRPRLGSSCGELKDLIAYIHRFEAESSRPGEKMGCLIPGTEVRRSFK</sequence>
<protein>
    <recommendedName>
        <fullName evidence="3">CCHC-type domain-containing protein</fullName>
    </recommendedName>
</protein>
<proteinExistence type="predicted"/>
<feature type="region of interest" description="Disordered" evidence="2">
    <location>
        <begin position="503"/>
        <end position="594"/>
    </location>
</feature>
<evidence type="ECO:0000313" key="4">
    <source>
        <dbReference type="EMBL" id="CAK9007223.1"/>
    </source>
</evidence>
<dbReference type="EMBL" id="CAXAMN010004002">
    <property type="protein sequence ID" value="CAK9007223.1"/>
    <property type="molecule type" value="Genomic_DNA"/>
</dbReference>
<feature type="compositionally biased region" description="Polar residues" evidence="2">
    <location>
        <begin position="378"/>
        <end position="393"/>
    </location>
</feature>
<organism evidence="4 5">
    <name type="scientific">Durusdinium trenchii</name>
    <dbReference type="NCBI Taxonomy" id="1381693"/>
    <lineage>
        <taxon>Eukaryota</taxon>
        <taxon>Sar</taxon>
        <taxon>Alveolata</taxon>
        <taxon>Dinophyceae</taxon>
        <taxon>Suessiales</taxon>
        <taxon>Symbiodiniaceae</taxon>
        <taxon>Durusdinium</taxon>
    </lineage>
</organism>